<comment type="similarity">
    <text evidence="2">Belongs to the importin beta family.</text>
</comment>
<dbReference type="GO" id="GO:0005634">
    <property type="term" value="C:nucleus"/>
    <property type="evidence" value="ECO:0007669"/>
    <property type="project" value="UniProtKB-SubCell"/>
</dbReference>
<dbReference type="SUPFAM" id="SSF48371">
    <property type="entry name" value="ARM repeat"/>
    <property type="match status" value="1"/>
</dbReference>
<proteinExistence type="inferred from homology"/>
<dbReference type="InterPro" id="IPR057941">
    <property type="entry name" value="TPR_TNPO3_IPO13_2nd"/>
</dbReference>
<organism evidence="6">
    <name type="scientific">Noctiluca scintillans</name>
    <name type="common">Sea sparkle</name>
    <name type="synonym">Red tide dinoflagellate</name>
    <dbReference type="NCBI Taxonomy" id="2966"/>
    <lineage>
        <taxon>Eukaryota</taxon>
        <taxon>Sar</taxon>
        <taxon>Alveolata</taxon>
        <taxon>Dinophyceae</taxon>
        <taxon>Noctilucales</taxon>
        <taxon>Noctilucaceae</taxon>
        <taxon>Noctiluca</taxon>
    </lineage>
</organism>
<dbReference type="GO" id="GO:0006606">
    <property type="term" value="P:protein import into nucleus"/>
    <property type="evidence" value="ECO:0007669"/>
    <property type="project" value="TreeGrafter"/>
</dbReference>
<dbReference type="AlphaFoldDB" id="A0A7S1FC98"/>
<dbReference type="PANTHER" id="PTHR12363">
    <property type="entry name" value="TRANSPORTIN 3 AND IMPORTIN 13"/>
    <property type="match status" value="1"/>
</dbReference>
<dbReference type="Pfam" id="PF24139">
    <property type="entry name" value="TPR_TNPO3_IPO13_4th"/>
    <property type="match status" value="1"/>
</dbReference>
<dbReference type="InterPro" id="IPR016024">
    <property type="entry name" value="ARM-type_fold"/>
</dbReference>
<dbReference type="Gene3D" id="1.25.10.10">
    <property type="entry name" value="Leucine-rich Repeat Variant"/>
    <property type="match status" value="1"/>
</dbReference>
<protein>
    <recommendedName>
        <fullName evidence="5">Importin N-terminal domain-containing protein</fullName>
    </recommendedName>
</protein>
<dbReference type="PROSITE" id="PS50166">
    <property type="entry name" value="IMPORTIN_B_NT"/>
    <property type="match status" value="1"/>
</dbReference>
<dbReference type="PANTHER" id="PTHR12363:SF33">
    <property type="entry name" value="IMPORTIN-13"/>
    <property type="match status" value="1"/>
</dbReference>
<keyword evidence="3" id="KW-0813">Transport</keyword>
<evidence type="ECO:0000256" key="2">
    <source>
        <dbReference type="ARBA" id="ARBA00007991"/>
    </source>
</evidence>
<dbReference type="InterPro" id="IPR001494">
    <property type="entry name" value="Importin-beta_N"/>
</dbReference>
<dbReference type="EMBL" id="HBFQ01047349">
    <property type="protein sequence ID" value="CAD8859342.1"/>
    <property type="molecule type" value="Transcribed_RNA"/>
</dbReference>
<dbReference type="GO" id="GO:0031267">
    <property type="term" value="F:small GTPase binding"/>
    <property type="evidence" value="ECO:0007669"/>
    <property type="project" value="InterPro"/>
</dbReference>
<keyword evidence="4" id="KW-0539">Nucleus</keyword>
<dbReference type="InterPro" id="IPR058537">
    <property type="entry name" value="TPR_TNPO3_IPO13_4th"/>
</dbReference>
<dbReference type="Pfam" id="PF24138">
    <property type="entry name" value="TPR_TNPO3_IPO13_2nd"/>
    <property type="match status" value="1"/>
</dbReference>
<dbReference type="GO" id="GO:0005737">
    <property type="term" value="C:cytoplasm"/>
    <property type="evidence" value="ECO:0007669"/>
    <property type="project" value="TreeGrafter"/>
</dbReference>
<evidence type="ECO:0000256" key="4">
    <source>
        <dbReference type="ARBA" id="ARBA00023242"/>
    </source>
</evidence>
<dbReference type="InterPro" id="IPR013598">
    <property type="entry name" value="Exportin-1/Importin-b-like"/>
</dbReference>
<dbReference type="SMART" id="SM00913">
    <property type="entry name" value="IBN_N"/>
    <property type="match status" value="1"/>
</dbReference>
<sequence length="947" mass="105914">MDQALQALQVLYSPSSDTSGRKQAEDWLIQLQQTSEAWQVADHILSRDDQPVEFRFFAAQTMRTKVQFDFYQLPADQYSSLRDSMLVHIGRFRAPEHQPIHTMLAITIADLVIQMGAAWPGAVGGLFERFGVSVEGYETLLDVLRMLPEENMNQKLMTDTDKRNANTEQLTQSTSQVVQFLTTLQCPSALAKKKVLECFLSWIKFTTLQVNDIAQNPLLPQCFQIISEGSELSEIATDIVIEVLQMTCQDLHMPTIRVVLPLIVGLRARFDSLLSRGVEAAIEQDPDGLQQICRVYVETGECLVPLIMEQITNPEMLGILQVILRCTDLPLERISSIPLEFWHRLADEVRRHPEQHVKIDQFSAIYVELLGVMIRRCSMSEYADPFQVDDDVVAYRSRLLGLAEDCMAILTPNATLEHVLKWLDEGKSQGVAVQEAHFFCLTAVGPRADVRDESVLWQLIQSLPLLIGQAVQEDNEAAMLHFTKKTAIELLGSLWKWVRSKPVLLRPALDMISGLLMVPTVTGAPENILERVKQVQQTASMAFKDICFGGADSLQDFVPNLTQLYIGTMALPIRMHLFVVEGVITVVANIKDDVPFRNGLEQLVTPLVNGVATERSNPVVVSEILDRLTTIIRQIRCPDQSTPKATSLGTMILNTIWPLIRDTLAAHPGDAKVVEKSCRVLKHSMRCVPDIFKPKVVEVASVLVPAFQQQQHSSYLYSAEILANTYASDSEVVPILTTLFHALSSTGLSFLMAAQDRLHEITELVEDYYGMFERYLRYAPAIVLEAPTLVPTLQLWQVAIFVQQKDAIEAIIAFIEAVLGLIAESNRGFAVEESNQGQLLKPMVLQIGAPFVEALFRLIASVPTRYVQEILPCVLEGIRDAFPQEFPGWLEVAFQHLPASVASPVERQKFGEQLVQGGESAIFEAVQDLCYRCEQVALRSRAPTVSA</sequence>
<name>A0A7S1FC98_NOCSC</name>
<evidence type="ECO:0000259" key="5">
    <source>
        <dbReference type="PROSITE" id="PS50166"/>
    </source>
</evidence>
<dbReference type="Pfam" id="PF03810">
    <property type="entry name" value="IBN_N"/>
    <property type="match status" value="1"/>
</dbReference>
<evidence type="ECO:0000313" key="6">
    <source>
        <dbReference type="EMBL" id="CAD8859342.1"/>
    </source>
</evidence>
<dbReference type="InterPro" id="IPR011989">
    <property type="entry name" value="ARM-like"/>
</dbReference>
<gene>
    <name evidence="6" type="ORF">NSCI0253_LOCUS33696</name>
</gene>
<dbReference type="InterPro" id="IPR051345">
    <property type="entry name" value="Importin_beta-like_NTR"/>
</dbReference>
<evidence type="ECO:0000256" key="3">
    <source>
        <dbReference type="ARBA" id="ARBA00022448"/>
    </source>
</evidence>
<accession>A0A7S1FC98</accession>
<comment type="subcellular location">
    <subcellularLocation>
        <location evidence="1">Nucleus</location>
    </subcellularLocation>
</comment>
<feature type="domain" description="Importin N-terminal" evidence="5">
    <location>
        <begin position="24"/>
        <end position="91"/>
    </location>
</feature>
<evidence type="ECO:0000256" key="1">
    <source>
        <dbReference type="ARBA" id="ARBA00004123"/>
    </source>
</evidence>
<reference evidence="6" key="1">
    <citation type="submission" date="2021-01" db="EMBL/GenBank/DDBJ databases">
        <authorList>
            <person name="Corre E."/>
            <person name="Pelletier E."/>
            <person name="Niang G."/>
            <person name="Scheremetjew M."/>
            <person name="Finn R."/>
            <person name="Kale V."/>
            <person name="Holt S."/>
            <person name="Cochrane G."/>
            <person name="Meng A."/>
            <person name="Brown T."/>
            <person name="Cohen L."/>
        </authorList>
    </citation>
    <scope>NUCLEOTIDE SEQUENCE</scope>
</reference>
<dbReference type="Pfam" id="PF08389">
    <property type="entry name" value="Xpo1"/>
    <property type="match status" value="1"/>
</dbReference>